<evidence type="ECO:0000256" key="1">
    <source>
        <dbReference type="SAM" id="SignalP"/>
    </source>
</evidence>
<dbReference type="PROSITE" id="PS51257">
    <property type="entry name" value="PROKAR_LIPOPROTEIN"/>
    <property type="match status" value="1"/>
</dbReference>
<dbReference type="AlphaFoldDB" id="A0A1G9JEU3"/>
<reference evidence="3 4" key="1">
    <citation type="submission" date="2016-10" db="EMBL/GenBank/DDBJ databases">
        <authorList>
            <person name="de Groot N.N."/>
        </authorList>
    </citation>
    <scope>NUCLEOTIDE SEQUENCE [LARGE SCALE GENOMIC DNA]</scope>
    <source>
        <strain evidence="3 4">DSM 25186</strain>
    </source>
</reference>
<feature type="signal peptide" evidence="1">
    <location>
        <begin position="1"/>
        <end position="18"/>
    </location>
</feature>
<dbReference type="RefSeq" id="WP_143017309.1">
    <property type="nucleotide sequence ID" value="NZ_FNFO01000005.1"/>
</dbReference>
<dbReference type="OrthoDB" id="5513217at2"/>
<evidence type="ECO:0000313" key="4">
    <source>
        <dbReference type="Proteomes" id="UP000198510"/>
    </source>
</evidence>
<dbReference type="EMBL" id="FNFO01000005">
    <property type="protein sequence ID" value="SDL35673.1"/>
    <property type="molecule type" value="Genomic_DNA"/>
</dbReference>
<sequence length="195" mass="22038">MKKAPLFFLLLLLGGMVASCDQPRQQAAYENEAASDEPQKLVDKDYPGFQGELYKVVENYLLVKDALVESDSVAVRDAADGLRRELVDSSIDSLDESQQEQWLDIKEKLDGLAEQMAGTDNLEEQRTAFSQLSQELSAAVKEFHLPEGETLYQQYCPMAFDNEGAFWLSSNEKIRNPYFGDQMLECGRVDETLTY</sequence>
<feature type="chain" id="PRO_5011684267" evidence="1">
    <location>
        <begin position="19"/>
        <end position="195"/>
    </location>
</feature>
<evidence type="ECO:0000259" key="2">
    <source>
        <dbReference type="Pfam" id="PF11827"/>
    </source>
</evidence>
<evidence type="ECO:0000313" key="3">
    <source>
        <dbReference type="EMBL" id="SDL35673.1"/>
    </source>
</evidence>
<dbReference type="Pfam" id="PF11827">
    <property type="entry name" value="DUF3347"/>
    <property type="match status" value="1"/>
</dbReference>
<keyword evidence="1" id="KW-0732">Signal</keyword>
<proteinExistence type="predicted"/>
<name>A0A1G9JEU3_9BACT</name>
<gene>
    <name evidence="3" type="ORF">SAMN05421823_105286</name>
</gene>
<dbReference type="InterPro" id="IPR021782">
    <property type="entry name" value="DUF3347"/>
</dbReference>
<feature type="domain" description="DUF3347" evidence="2">
    <location>
        <begin position="56"/>
        <end position="146"/>
    </location>
</feature>
<dbReference type="Proteomes" id="UP000198510">
    <property type="component" value="Unassembled WGS sequence"/>
</dbReference>
<keyword evidence="4" id="KW-1185">Reference proteome</keyword>
<organism evidence="3 4">
    <name type="scientific">Catalinimonas alkaloidigena</name>
    <dbReference type="NCBI Taxonomy" id="1075417"/>
    <lineage>
        <taxon>Bacteria</taxon>
        <taxon>Pseudomonadati</taxon>
        <taxon>Bacteroidota</taxon>
        <taxon>Cytophagia</taxon>
        <taxon>Cytophagales</taxon>
        <taxon>Catalimonadaceae</taxon>
        <taxon>Catalinimonas</taxon>
    </lineage>
</organism>
<accession>A0A1G9JEU3</accession>
<protein>
    <submittedName>
        <fullName evidence="3">Membrane fusion protein, Cu(I)/Ag(I) efflux system</fullName>
    </submittedName>
</protein>
<dbReference type="STRING" id="1075417.SAMN05421823_105286"/>